<sequence>MVAETCAINVEAALNWPVPVEAIINGCLLASESSVAVADTAGGVHTAEATCITVADKVGNVVESIESVSGYFE</sequence>
<proteinExistence type="predicted"/>
<protein>
    <submittedName>
        <fullName evidence="1">Uncharacterized protein</fullName>
    </submittedName>
</protein>
<accession>A0A6G9YIH7</accession>
<dbReference type="AlphaFoldDB" id="A0A6G9YIH7"/>
<name>A0A6G9YIH7_9NOCA</name>
<evidence type="ECO:0000313" key="1">
    <source>
        <dbReference type="EMBL" id="QIS13059.1"/>
    </source>
</evidence>
<dbReference type="EMBL" id="CP046172">
    <property type="protein sequence ID" value="QIS13059.1"/>
    <property type="molecule type" value="Genomic_DNA"/>
</dbReference>
<dbReference type="KEGG" id="nah:F5544_26025"/>
<reference evidence="1 2" key="1">
    <citation type="journal article" date="2019" name="ACS Chem. Biol.">
        <title>Identification and Mobilization of a Cryptic Antibiotic Biosynthesis Gene Locus from a Human-Pathogenic Nocardia Isolate.</title>
        <authorList>
            <person name="Herisse M."/>
            <person name="Ishida K."/>
            <person name="Porter J.L."/>
            <person name="Howden B."/>
            <person name="Hertweck C."/>
            <person name="Stinear T.P."/>
            <person name="Pidot S.J."/>
        </authorList>
    </citation>
    <scope>NUCLEOTIDE SEQUENCE [LARGE SCALE GENOMIC DNA]</scope>
    <source>
        <strain evidence="1 2">AUSMDU00012717</strain>
    </source>
</reference>
<dbReference type="Proteomes" id="UP000503540">
    <property type="component" value="Chromosome"/>
</dbReference>
<dbReference type="RefSeq" id="WP_167475650.1">
    <property type="nucleotide sequence ID" value="NZ_CP046172.1"/>
</dbReference>
<gene>
    <name evidence="1" type="ORF">F5544_26025</name>
</gene>
<evidence type="ECO:0000313" key="2">
    <source>
        <dbReference type="Proteomes" id="UP000503540"/>
    </source>
</evidence>
<keyword evidence="2" id="KW-1185">Reference proteome</keyword>
<organism evidence="1 2">
    <name type="scientific">Nocardia arthritidis</name>
    <dbReference type="NCBI Taxonomy" id="228602"/>
    <lineage>
        <taxon>Bacteria</taxon>
        <taxon>Bacillati</taxon>
        <taxon>Actinomycetota</taxon>
        <taxon>Actinomycetes</taxon>
        <taxon>Mycobacteriales</taxon>
        <taxon>Nocardiaceae</taxon>
        <taxon>Nocardia</taxon>
    </lineage>
</organism>